<evidence type="ECO:0000313" key="1">
    <source>
        <dbReference type="EMBL" id="CAK7323924.1"/>
    </source>
</evidence>
<dbReference type="Proteomes" id="UP001314170">
    <property type="component" value="Unassembled WGS sequence"/>
</dbReference>
<dbReference type="AlphaFoldDB" id="A0AAV1QTC0"/>
<sequence length="91" mass="9674">LGTQLRFLDPQALMCQSSNSSSTKNVIKLTLTGAQTLLTSRCPFSPQIARSCRALRWALTLTFLSLECLSSVLGLGSVGPLTCIQIGCPTS</sequence>
<name>A0AAV1QTC0_9ROSI</name>
<gene>
    <name evidence="1" type="ORF">DCAF_LOCUS1554</name>
</gene>
<feature type="non-terminal residue" evidence="1">
    <location>
        <position position="1"/>
    </location>
</feature>
<dbReference type="EMBL" id="CAWUPB010000209">
    <property type="protein sequence ID" value="CAK7323924.1"/>
    <property type="molecule type" value="Genomic_DNA"/>
</dbReference>
<protein>
    <submittedName>
        <fullName evidence="1">Uncharacterized protein</fullName>
    </submittedName>
</protein>
<proteinExistence type="predicted"/>
<keyword evidence="2" id="KW-1185">Reference proteome</keyword>
<accession>A0AAV1QTC0</accession>
<comment type="caution">
    <text evidence="1">The sequence shown here is derived from an EMBL/GenBank/DDBJ whole genome shotgun (WGS) entry which is preliminary data.</text>
</comment>
<organism evidence="1 2">
    <name type="scientific">Dovyalis caffra</name>
    <dbReference type="NCBI Taxonomy" id="77055"/>
    <lineage>
        <taxon>Eukaryota</taxon>
        <taxon>Viridiplantae</taxon>
        <taxon>Streptophyta</taxon>
        <taxon>Embryophyta</taxon>
        <taxon>Tracheophyta</taxon>
        <taxon>Spermatophyta</taxon>
        <taxon>Magnoliopsida</taxon>
        <taxon>eudicotyledons</taxon>
        <taxon>Gunneridae</taxon>
        <taxon>Pentapetalae</taxon>
        <taxon>rosids</taxon>
        <taxon>fabids</taxon>
        <taxon>Malpighiales</taxon>
        <taxon>Salicaceae</taxon>
        <taxon>Flacourtieae</taxon>
        <taxon>Dovyalis</taxon>
    </lineage>
</organism>
<evidence type="ECO:0000313" key="2">
    <source>
        <dbReference type="Proteomes" id="UP001314170"/>
    </source>
</evidence>
<reference evidence="1 2" key="1">
    <citation type="submission" date="2024-01" db="EMBL/GenBank/DDBJ databases">
        <authorList>
            <person name="Waweru B."/>
        </authorList>
    </citation>
    <scope>NUCLEOTIDE SEQUENCE [LARGE SCALE GENOMIC DNA]</scope>
</reference>